<reference evidence="3 4" key="1">
    <citation type="submission" date="2024-01" db="EMBL/GenBank/DDBJ databases">
        <authorList>
            <person name="Allen C."/>
            <person name="Tagirdzhanova G."/>
        </authorList>
    </citation>
    <scope>NUCLEOTIDE SEQUENCE [LARGE SCALE GENOMIC DNA]</scope>
    <source>
        <strain evidence="3 4">CBS 119000</strain>
    </source>
</reference>
<accession>A0ABP0DPT5</accession>
<name>A0ABP0DPT5_9PEZI</name>
<keyword evidence="2" id="KW-0472">Membrane</keyword>
<feature type="region of interest" description="Disordered" evidence="1">
    <location>
        <begin position="271"/>
        <end position="299"/>
    </location>
</feature>
<feature type="transmembrane region" description="Helical" evidence="2">
    <location>
        <begin position="36"/>
        <end position="56"/>
    </location>
</feature>
<gene>
    <name evidence="3" type="ORF">SEPCBS119000_004022</name>
</gene>
<organism evidence="3 4">
    <name type="scientific">Sporothrix epigloea</name>
    <dbReference type="NCBI Taxonomy" id="1892477"/>
    <lineage>
        <taxon>Eukaryota</taxon>
        <taxon>Fungi</taxon>
        <taxon>Dikarya</taxon>
        <taxon>Ascomycota</taxon>
        <taxon>Pezizomycotina</taxon>
        <taxon>Sordariomycetes</taxon>
        <taxon>Sordariomycetidae</taxon>
        <taxon>Ophiostomatales</taxon>
        <taxon>Ophiostomataceae</taxon>
        <taxon>Sporothrix</taxon>
    </lineage>
</organism>
<evidence type="ECO:0000313" key="3">
    <source>
        <dbReference type="EMBL" id="CAK7270308.1"/>
    </source>
</evidence>
<keyword evidence="2" id="KW-1133">Transmembrane helix</keyword>
<feature type="compositionally biased region" description="Acidic residues" evidence="1">
    <location>
        <begin position="271"/>
        <end position="281"/>
    </location>
</feature>
<dbReference type="EMBL" id="CAWUON010000057">
    <property type="protein sequence ID" value="CAK7270308.1"/>
    <property type="molecule type" value="Genomic_DNA"/>
</dbReference>
<protein>
    <submittedName>
        <fullName evidence="3">Uncharacterized protein</fullName>
    </submittedName>
</protein>
<comment type="caution">
    <text evidence="3">The sequence shown here is derived from an EMBL/GenBank/DDBJ whole genome shotgun (WGS) entry which is preliminary data.</text>
</comment>
<evidence type="ECO:0000313" key="4">
    <source>
        <dbReference type="Proteomes" id="UP001642502"/>
    </source>
</evidence>
<dbReference type="InterPro" id="IPR025444">
    <property type="entry name" value="Monooxy_af470"/>
</dbReference>
<keyword evidence="2" id="KW-0812">Transmembrane</keyword>
<evidence type="ECO:0000256" key="1">
    <source>
        <dbReference type="SAM" id="MobiDB-lite"/>
    </source>
</evidence>
<proteinExistence type="predicted"/>
<dbReference type="Proteomes" id="UP001642502">
    <property type="component" value="Unassembled WGS sequence"/>
</dbReference>
<sequence>MKADDRHGFQSVVPPTTRPHNGWTVLSASYIIKDAFRLHTLLAIGAGLQAVLAAAVPKPWCFLPTAALLALSPIVTAVQMLCPLLSIRGRRLTHSFLHGVIPGRSTVHLSTRKQHTNQDASDSASRDGIVVFHFGARFNHPLGVLAPGARTMTKLFRATLAALSEDRAAYGLMGGDLFRGGASTRVSHDTILLVLYFRNLEGLQRFAGSTAHREAYSWLRQVTMLGDNNEQRYPHLSAFHETFVVAAGGYESLYINTAPILLGNTFTESLDSDDGDVGEESSPDRSEAPLWHSSLVNADNSRLRTMTTRLEQSR</sequence>
<feature type="transmembrane region" description="Helical" evidence="2">
    <location>
        <begin position="62"/>
        <end position="85"/>
    </location>
</feature>
<evidence type="ECO:0000256" key="2">
    <source>
        <dbReference type="SAM" id="Phobius"/>
    </source>
</evidence>
<dbReference type="Pfam" id="PF13826">
    <property type="entry name" value="Monooxy_af470-like"/>
    <property type="match status" value="1"/>
</dbReference>
<keyword evidence="4" id="KW-1185">Reference proteome</keyword>